<feature type="compositionally biased region" description="Acidic residues" evidence="1">
    <location>
        <begin position="103"/>
        <end position="117"/>
    </location>
</feature>
<dbReference type="SUPFAM" id="SSF53474">
    <property type="entry name" value="alpha/beta-Hydrolases"/>
    <property type="match status" value="1"/>
</dbReference>
<dbReference type="OrthoDB" id="5396420at2759"/>
<dbReference type="EMBL" id="WUBL01000089">
    <property type="protein sequence ID" value="KAF2966438.1"/>
    <property type="molecule type" value="Genomic_DNA"/>
</dbReference>
<feature type="region of interest" description="Disordered" evidence="1">
    <location>
        <begin position="103"/>
        <end position="122"/>
    </location>
</feature>
<keyword evidence="3" id="KW-1185">Reference proteome</keyword>
<sequence length="421" mass="47847">MRWLLNTILRSAVYPRLPRLRTQPLSAIASDLHHVQRVGVPVGSSGSVNIDLHNLAKVSSSEPLLIYLPPFSTAAPTSDLTQLPRFAQRHAAAVIHYRWTEPSSDDESVEGDTSDGEEINHRRFHPGWPAPIHDTLKAYTWIVENLAPTTYTRRDIYVYGSYLGASLATSLTLTEAHPHERMAVRGCVAYNGIYDWTMFLPDHPINNLSQSSSSSSSRNILEDILALTADPEFEELKNKLAELFNKPSDLFDPFASSCLLFHTPGLLVPPSFNEPAIPPGSPLTDPPWVSEETIEQLMPFKRPRESPLLFPPRRSTLKIPEILLLHDNPPPLPPSLLRRRQRRKKKSWGNNFRTQAEELARLMRRSINKIELKERMKWDEDMDQWGEEAHRRVQVRKIGGNGDSVAAAWLKDRMFRRSPSD</sequence>
<gene>
    <name evidence="2" type="ORF">GQX73_g7145</name>
</gene>
<evidence type="ECO:0008006" key="4">
    <source>
        <dbReference type="Google" id="ProtNLM"/>
    </source>
</evidence>
<protein>
    <recommendedName>
        <fullName evidence="4">Alpha/beta hydrolase fold-3 domain-containing protein</fullName>
    </recommendedName>
</protein>
<evidence type="ECO:0000313" key="2">
    <source>
        <dbReference type="EMBL" id="KAF2966438.1"/>
    </source>
</evidence>
<dbReference type="AlphaFoldDB" id="A0A7C8INX4"/>
<dbReference type="InterPro" id="IPR029058">
    <property type="entry name" value="AB_hydrolase_fold"/>
</dbReference>
<name>A0A7C8INX4_9PEZI</name>
<organism evidence="2 3">
    <name type="scientific">Xylaria multiplex</name>
    <dbReference type="NCBI Taxonomy" id="323545"/>
    <lineage>
        <taxon>Eukaryota</taxon>
        <taxon>Fungi</taxon>
        <taxon>Dikarya</taxon>
        <taxon>Ascomycota</taxon>
        <taxon>Pezizomycotina</taxon>
        <taxon>Sordariomycetes</taxon>
        <taxon>Xylariomycetidae</taxon>
        <taxon>Xylariales</taxon>
        <taxon>Xylariaceae</taxon>
        <taxon>Xylaria</taxon>
    </lineage>
</organism>
<evidence type="ECO:0000313" key="3">
    <source>
        <dbReference type="Proteomes" id="UP000481858"/>
    </source>
</evidence>
<dbReference type="InParanoid" id="A0A7C8INX4"/>
<evidence type="ECO:0000256" key="1">
    <source>
        <dbReference type="SAM" id="MobiDB-lite"/>
    </source>
</evidence>
<accession>A0A7C8INX4</accession>
<proteinExistence type="predicted"/>
<reference evidence="2 3" key="1">
    <citation type="submission" date="2019-12" db="EMBL/GenBank/DDBJ databases">
        <title>Draft genome sequence of the ascomycete Xylaria multiplex DSM 110363.</title>
        <authorList>
            <person name="Buettner E."/>
            <person name="Kellner H."/>
        </authorList>
    </citation>
    <scope>NUCLEOTIDE SEQUENCE [LARGE SCALE GENOMIC DNA]</scope>
    <source>
        <strain evidence="2 3">DSM 110363</strain>
    </source>
</reference>
<dbReference type="Gene3D" id="3.40.50.1820">
    <property type="entry name" value="alpha/beta hydrolase"/>
    <property type="match status" value="1"/>
</dbReference>
<dbReference type="Proteomes" id="UP000481858">
    <property type="component" value="Unassembled WGS sequence"/>
</dbReference>
<comment type="caution">
    <text evidence="2">The sequence shown here is derived from an EMBL/GenBank/DDBJ whole genome shotgun (WGS) entry which is preliminary data.</text>
</comment>